<sequence>MKKREEQYLKLAEEAIFELGKIKDLIEISEGDEKSINEWEKSSGEIEMGDSGLSECVGNILKRSIGICNEARFVLWKYRYSKMLRKWVKEYNDLLKELSLPEEYIKYLPDLIIPVSAKPVGESKPEGEL</sequence>
<evidence type="ECO:0000313" key="1">
    <source>
        <dbReference type="EMBL" id="QJA82968.1"/>
    </source>
</evidence>
<protein>
    <submittedName>
        <fullName evidence="1">Uncharacterized protein</fullName>
    </submittedName>
</protein>
<dbReference type="EMBL" id="MT142500">
    <property type="protein sequence ID" value="QJA82968.1"/>
    <property type="molecule type" value="Genomic_DNA"/>
</dbReference>
<reference evidence="1" key="1">
    <citation type="submission" date="2020-03" db="EMBL/GenBank/DDBJ databases">
        <title>The deep terrestrial virosphere.</title>
        <authorList>
            <person name="Holmfeldt K."/>
            <person name="Nilsson E."/>
            <person name="Simone D."/>
            <person name="Lopez-Fernandez M."/>
            <person name="Wu X."/>
            <person name="de Brujin I."/>
            <person name="Lundin D."/>
            <person name="Andersson A."/>
            <person name="Bertilsson S."/>
            <person name="Dopson M."/>
        </authorList>
    </citation>
    <scope>NUCLEOTIDE SEQUENCE</scope>
    <source>
        <strain evidence="1">MM415A00329</strain>
    </source>
</reference>
<gene>
    <name evidence="1" type="ORF">MM415A00329_0022</name>
</gene>
<organism evidence="1">
    <name type="scientific">viral metagenome</name>
    <dbReference type="NCBI Taxonomy" id="1070528"/>
    <lineage>
        <taxon>unclassified sequences</taxon>
        <taxon>metagenomes</taxon>
        <taxon>organismal metagenomes</taxon>
    </lineage>
</organism>
<proteinExistence type="predicted"/>
<name>A0A6M3KNQ9_9ZZZZ</name>
<accession>A0A6M3KNQ9</accession>
<dbReference type="AlphaFoldDB" id="A0A6M3KNQ9"/>